<dbReference type="EMBL" id="FOSQ01000001">
    <property type="protein sequence ID" value="SFK23640.1"/>
    <property type="molecule type" value="Genomic_DNA"/>
</dbReference>
<name>A0A1I3XVT0_9PROT</name>
<evidence type="ECO:0000259" key="1">
    <source>
        <dbReference type="PROSITE" id="PS51186"/>
    </source>
</evidence>
<dbReference type="GO" id="GO:0016747">
    <property type="term" value="F:acyltransferase activity, transferring groups other than amino-acyl groups"/>
    <property type="evidence" value="ECO:0007669"/>
    <property type="project" value="InterPro"/>
</dbReference>
<dbReference type="InterPro" id="IPR016181">
    <property type="entry name" value="Acyl_CoA_acyltransferase"/>
</dbReference>
<dbReference type="Gene3D" id="3.40.630.30">
    <property type="match status" value="1"/>
</dbReference>
<dbReference type="InterPro" id="IPR000182">
    <property type="entry name" value="GNAT_dom"/>
</dbReference>
<gene>
    <name evidence="2" type="ORF">SAMN02745775_101701</name>
</gene>
<dbReference type="Pfam" id="PF00583">
    <property type="entry name" value="Acetyltransf_1"/>
    <property type="match status" value="1"/>
</dbReference>
<keyword evidence="3" id="KW-1185">Reference proteome</keyword>
<keyword evidence="2" id="KW-0808">Transferase</keyword>
<evidence type="ECO:0000313" key="3">
    <source>
        <dbReference type="Proteomes" id="UP000199473"/>
    </source>
</evidence>
<feature type="domain" description="N-acetyltransferase" evidence="1">
    <location>
        <begin position="2"/>
        <end position="137"/>
    </location>
</feature>
<dbReference type="Proteomes" id="UP000199473">
    <property type="component" value="Unassembled WGS sequence"/>
</dbReference>
<dbReference type="PANTHER" id="PTHR47237">
    <property type="entry name" value="SLL0310 PROTEIN"/>
    <property type="match status" value="1"/>
</dbReference>
<dbReference type="Gene3D" id="3.40.630.90">
    <property type="match status" value="1"/>
</dbReference>
<dbReference type="PANTHER" id="PTHR47237:SF2">
    <property type="entry name" value="BLL4206 PROTEIN"/>
    <property type="match status" value="1"/>
</dbReference>
<dbReference type="InterPro" id="IPR052729">
    <property type="entry name" value="Acyl/Acetyltrans_Enzymes"/>
</dbReference>
<organism evidence="2 3">
    <name type="scientific">Falsiroseomonas stagni DSM 19981</name>
    <dbReference type="NCBI Taxonomy" id="1123062"/>
    <lineage>
        <taxon>Bacteria</taxon>
        <taxon>Pseudomonadati</taxon>
        <taxon>Pseudomonadota</taxon>
        <taxon>Alphaproteobacteria</taxon>
        <taxon>Acetobacterales</taxon>
        <taxon>Roseomonadaceae</taxon>
        <taxon>Falsiroseomonas</taxon>
    </lineage>
</organism>
<dbReference type="InterPro" id="IPR041496">
    <property type="entry name" value="YitH/HolE_GNAT"/>
</dbReference>
<dbReference type="CDD" id="cd04301">
    <property type="entry name" value="NAT_SF"/>
    <property type="match status" value="1"/>
</dbReference>
<dbReference type="AlphaFoldDB" id="A0A1I3XVT0"/>
<dbReference type="SUPFAM" id="SSF55729">
    <property type="entry name" value="Acyl-CoA N-acyltransferases (Nat)"/>
    <property type="match status" value="1"/>
</dbReference>
<protein>
    <submittedName>
        <fullName evidence="2">Acetyltransferase (GNAT) family protein</fullName>
    </submittedName>
</protein>
<evidence type="ECO:0000313" key="2">
    <source>
        <dbReference type="EMBL" id="SFK23640.1"/>
    </source>
</evidence>
<proteinExistence type="predicted"/>
<dbReference type="Pfam" id="PF18014">
    <property type="entry name" value="Acetyltransf_18"/>
    <property type="match status" value="1"/>
</dbReference>
<reference evidence="2 3" key="1">
    <citation type="submission" date="2016-10" db="EMBL/GenBank/DDBJ databases">
        <authorList>
            <person name="de Groot N.N."/>
        </authorList>
    </citation>
    <scope>NUCLEOTIDE SEQUENCE [LARGE SCALE GENOMIC DNA]</scope>
    <source>
        <strain evidence="2 3">DSM 19981</strain>
    </source>
</reference>
<sequence length="272" mass="28928">MPVFRAATPPDLPRAAALSACIGWNQLPADWRIFLDQGAVRVLDDGDAGCLAASAATLPYGADLAWISMVLVRPDRRREGLATALMRWAIDHAAAPSLVLDATPAGREVYRRLGFRDVFGFARWTLPHALPGREAMRPLAEADWDWILPLHDDVFGAPRAALLHGFAQRLPEAAFVAPDRSGFVLARDGLRAPQIGPVVARDEAQALSLIAAARAALGRPAVIDLADGAAAIAASITASGGESLRPFTRMARGAMPSAKPEQNFVFAGPEFG</sequence>
<dbReference type="PROSITE" id="PS51186">
    <property type="entry name" value="GNAT"/>
    <property type="match status" value="1"/>
</dbReference>
<accession>A0A1I3XVT0</accession>
<dbReference type="RefSeq" id="WP_092955512.1">
    <property type="nucleotide sequence ID" value="NZ_FOSQ01000001.1"/>
</dbReference>
<dbReference type="STRING" id="1123062.SAMN02745775_101701"/>